<name>A0A7W8CNG2_9BACL</name>
<feature type="active site" description="Proton acceptor" evidence="8">
    <location>
        <position position="222"/>
    </location>
</feature>
<reference evidence="10 11" key="1">
    <citation type="submission" date="2020-08" db="EMBL/GenBank/DDBJ databases">
        <title>Genomic Encyclopedia of Type Strains, Phase IV (KMG-IV): sequencing the most valuable type-strain genomes for metagenomic binning, comparative biology and taxonomic classification.</title>
        <authorList>
            <person name="Goeker M."/>
        </authorList>
    </citation>
    <scope>NUCLEOTIDE SEQUENCE [LARGE SCALE GENOMIC DNA]</scope>
    <source>
        <strain evidence="10 11">DSM 15895</strain>
    </source>
</reference>
<dbReference type="EMBL" id="JACHHE010000001">
    <property type="protein sequence ID" value="MBB5178603.1"/>
    <property type="molecule type" value="Genomic_DNA"/>
</dbReference>
<keyword evidence="5 8" id="KW-0457">Lysine biosynthesis</keyword>
<comment type="pathway">
    <text evidence="1 8">Amino-acid biosynthesis; L-lysine biosynthesis via DAP pathway; DL-2,6-diaminopimelate from LL-2,6-diaminopimelate: step 1/1.</text>
</comment>
<feature type="binding site" evidence="8">
    <location>
        <position position="196"/>
    </location>
    <ligand>
        <name>substrate</name>
    </ligand>
</feature>
<dbReference type="Pfam" id="PF01678">
    <property type="entry name" value="DAP_epimerase"/>
    <property type="match status" value="2"/>
</dbReference>
<keyword evidence="6 8" id="KW-0413">Isomerase</keyword>
<feature type="site" description="Could be important to modulate the pK values of the two catalytic cysteine residues" evidence="8">
    <location>
        <position position="161"/>
    </location>
</feature>
<feature type="binding site" evidence="8">
    <location>
        <begin position="72"/>
        <end position="73"/>
    </location>
    <ligand>
        <name>substrate</name>
    </ligand>
</feature>
<evidence type="ECO:0000256" key="9">
    <source>
        <dbReference type="PROSITE-ProRule" id="PRU10125"/>
    </source>
</evidence>
<evidence type="ECO:0000313" key="10">
    <source>
        <dbReference type="EMBL" id="MBB5178603.1"/>
    </source>
</evidence>
<evidence type="ECO:0000256" key="5">
    <source>
        <dbReference type="ARBA" id="ARBA00023154"/>
    </source>
</evidence>
<dbReference type="EC" id="5.1.1.7" evidence="3 8"/>
<comment type="subunit">
    <text evidence="8">Homodimer.</text>
</comment>
<dbReference type="RefSeq" id="WP_135501356.1">
    <property type="nucleotide sequence ID" value="NZ_JACHHE010000001.1"/>
</dbReference>
<dbReference type="GO" id="GO:0008837">
    <property type="term" value="F:diaminopimelate epimerase activity"/>
    <property type="evidence" value="ECO:0007669"/>
    <property type="project" value="UniProtKB-UniRule"/>
</dbReference>
<protein>
    <recommendedName>
        <fullName evidence="3 8">Diaminopimelate epimerase</fullName>
        <shortName evidence="8">DAP epimerase</shortName>
        <ecNumber evidence="3 8">5.1.1.7</ecNumber>
    </recommendedName>
    <alternativeName>
        <fullName evidence="8">PLP-independent amino acid racemase</fullName>
    </alternativeName>
</protein>
<dbReference type="HAMAP" id="MF_00197">
    <property type="entry name" value="DAP_epimerase"/>
    <property type="match status" value="1"/>
</dbReference>
<feature type="binding site" evidence="8">
    <location>
        <position position="159"/>
    </location>
    <ligand>
        <name>substrate</name>
    </ligand>
</feature>
<dbReference type="UniPathway" id="UPA00034">
    <property type="reaction ID" value="UER00025"/>
</dbReference>
<dbReference type="PANTHER" id="PTHR31689">
    <property type="entry name" value="DIAMINOPIMELATE EPIMERASE, CHLOROPLASTIC"/>
    <property type="match status" value="1"/>
</dbReference>
<feature type="active site" evidence="9">
    <location>
        <position position="71"/>
    </location>
</feature>
<feature type="binding site" evidence="8">
    <location>
        <position position="13"/>
    </location>
    <ligand>
        <name>substrate</name>
    </ligand>
</feature>
<accession>A0A7W8CNG2</accession>
<dbReference type="GO" id="GO:0009089">
    <property type="term" value="P:lysine biosynthetic process via diaminopimelate"/>
    <property type="evidence" value="ECO:0007669"/>
    <property type="project" value="UniProtKB-UniRule"/>
</dbReference>
<dbReference type="NCBIfam" id="TIGR00652">
    <property type="entry name" value="DapF"/>
    <property type="match status" value="1"/>
</dbReference>
<evidence type="ECO:0000256" key="2">
    <source>
        <dbReference type="ARBA" id="ARBA00010219"/>
    </source>
</evidence>
<proteinExistence type="inferred from homology"/>
<comment type="catalytic activity">
    <reaction evidence="7 8">
        <text>(2S,6S)-2,6-diaminopimelate = meso-2,6-diaminopimelate</text>
        <dbReference type="Rhea" id="RHEA:15393"/>
        <dbReference type="ChEBI" id="CHEBI:57609"/>
        <dbReference type="ChEBI" id="CHEBI:57791"/>
        <dbReference type="EC" id="5.1.1.7"/>
    </reaction>
</comment>
<evidence type="ECO:0000256" key="6">
    <source>
        <dbReference type="ARBA" id="ARBA00023235"/>
    </source>
</evidence>
<evidence type="ECO:0000256" key="4">
    <source>
        <dbReference type="ARBA" id="ARBA00022605"/>
    </source>
</evidence>
<feature type="binding site" evidence="8">
    <location>
        <begin position="213"/>
        <end position="214"/>
    </location>
    <ligand>
        <name>substrate</name>
    </ligand>
</feature>
<organism evidence="10 11">
    <name type="scientific">Planococcus koreensis</name>
    <dbReference type="NCBI Taxonomy" id="112331"/>
    <lineage>
        <taxon>Bacteria</taxon>
        <taxon>Bacillati</taxon>
        <taxon>Bacillota</taxon>
        <taxon>Bacilli</taxon>
        <taxon>Bacillales</taxon>
        <taxon>Caryophanaceae</taxon>
        <taxon>Planococcus</taxon>
    </lineage>
</organism>
<gene>
    <name evidence="8" type="primary">dapF</name>
    <name evidence="10" type="ORF">HNQ44_000025</name>
</gene>
<evidence type="ECO:0000256" key="3">
    <source>
        <dbReference type="ARBA" id="ARBA00013080"/>
    </source>
</evidence>
<evidence type="ECO:0000313" key="11">
    <source>
        <dbReference type="Proteomes" id="UP000525923"/>
    </source>
</evidence>
<dbReference type="PANTHER" id="PTHR31689:SF0">
    <property type="entry name" value="DIAMINOPIMELATE EPIMERASE"/>
    <property type="match status" value="1"/>
</dbReference>
<comment type="caution">
    <text evidence="10">The sequence shown here is derived from an EMBL/GenBank/DDBJ whole genome shotgun (WGS) entry which is preliminary data.</text>
</comment>
<dbReference type="InterPro" id="IPR018510">
    <property type="entry name" value="DAP_epimerase_AS"/>
</dbReference>
<keyword evidence="11" id="KW-1185">Reference proteome</keyword>
<feature type="site" description="Could be important to modulate the pK values of the two catalytic cysteine residues" evidence="8">
    <location>
        <position position="213"/>
    </location>
</feature>
<evidence type="ECO:0000256" key="7">
    <source>
        <dbReference type="ARBA" id="ARBA00051712"/>
    </source>
</evidence>
<evidence type="ECO:0000256" key="1">
    <source>
        <dbReference type="ARBA" id="ARBA00005196"/>
    </source>
</evidence>
<comment type="similarity">
    <text evidence="2 8">Belongs to the diaminopimelate epimerase family.</text>
</comment>
<evidence type="ECO:0000256" key="8">
    <source>
        <dbReference type="HAMAP-Rule" id="MF_00197"/>
    </source>
</evidence>
<feature type="binding site" evidence="8">
    <location>
        <position position="62"/>
    </location>
    <ligand>
        <name>substrate</name>
    </ligand>
</feature>
<comment type="subcellular location">
    <subcellularLocation>
        <location evidence="8">Cytoplasm</location>
    </subcellularLocation>
</comment>
<sequence>MELKLMKVHGSMNTFYLYEGADRSDYGVLAEELCRLDPEVDGLLAVLPSSSSSANARMRVFNKDGSEASMCGNGLRCVARYVCERDGLENAVIETMKANLKVEKQASDGSIAMYAVEISPVSFKLADLPMAYEGNEEWILKPLPFISETILFTAVAVPNPHLIGIVPAELQKGGAHQQKWAEFFNGPNDYFSDGVNVSYVTKAEDGIFVKTFERGVGFTNACGTAMTASALVGCLAGLVPYGDVSVFNPGGMVKCSVIKGDSGYSLQLAGNATYLSNHLFLWQESGTNSEFISSELLGEQRDYEDFILKTSTISGQFV</sequence>
<dbReference type="InterPro" id="IPR001653">
    <property type="entry name" value="DAP_epimerase_DapF"/>
</dbReference>
<dbReference type="OrthoDB" id="9805408at2"/>
<keyword evidence="8" id="KW-0963">Cytoplasm</keyword>
<dbReference type="AlphaFoldDB" id="A0A7W8CNG2"/>
<comment type="function">
    <text evidence="8">Catalyzes the stereoinversion of LL-2,6-diaminopimelate (L,L-DAP) to meso-diaminopimelate (meso-DAP), a precursor of L-lysine and an essential component of the bacterial peptidoglycan.</text>
</comment>
<dbReference type="Proteomes" id="UP000525923">
    <property type="component" value="Unassembled WGS sequence"/>
</dbReference>
<dbReference type="PROSITE" id="PS01326">
    <property type="entry name" value="DAP_EPIMERASE"/>
    <property type="match status" value="1"/>
</dbReference>
<dbReference type="SUPFAM" id="SSF54506">
    <property type="entry name" value="Diaminopimelate epimerase-like"/>
    <property type="match status" value="2"/>
</dbReference>
<keyword evidence="4 8" id="KW-0028">Amino-acid biosynthesis</keyword>
<comment type="caution">
    <text evidence="8">Lacks conserved residue(s) required for the propagation of feature annotation.</text>
</comment>
<dbReference type="GO" id="GO:0005829">
    <property type="term" value="C:cytosol"/>
    <property type="evidence" value="ECO:0007669"/>
    <property type="project" value="TreeGrafter"/>
</dbReference>
<feature type="active site" description="Proton donor" evidence="8">
    <location>
        <position position="71"/>
    </location>
</feature>
<dbReference type="Gene3D" id="3.10.310.10">
    <property type="entry name" value="Diaminopimelate Epimerase, Chain A, domain 1"/>
    <property type="match status" value="2"/>
</dbReference>
<feature type="binding site" evidence="8">
    <location>
        <begin position="223"/>
        <end position="224"/>
    </location>
    <ligand>
        <name>substrate</name>
    </ligand>
</feature>